<reference evidence="4 5" key="1">
    <citation type="submission" date="2019-11" db="EMBL/GenBank/DDBJ databases">
        <authorList>
            <person name="Criscuolo A."/>
        </authorList>
    </citation>
    <scope>NUCLEOTIDE SEQUENCE [LARGE SCALE GENOMIC DNA]</scope>
    <source>
        <strain evidence="4">CIP111667</strain>
    </source>
</reference>
<dbReference type="InterPro" id="IPR013780">
    <property type="entry name" value="Glyco_hydro_b"/>
</dbReference>
<comment type="similarity">
    <text evidence="1">Belongs to the glycosyl hydrolase 13 family.</text>
</comment>
<evidence type="ECO:0000256" key="2">
    <source>
        <dbReference type="SAM" id="MobiDB-lite"/>
    </source>
</evidence>
<gene>
    <name evidence="4" type="primary">iam</name>
    <name evidence="4" type="ORF">HALOF300_04986</name>
</gene>
<dbReference type="InterPro" id="IPR013783">
    <property type="entry name" value="Ig-like_fold"/>
</dbReference>
<keyword evidence="4" id="KW-0378">Hydrolase</keyword>
<keyword evidence="5" id="KW-1185">Reference proteome</keyword>
<dbReference type="InterPro" id="IPR044505">
    <property type="entry name" value="GlgX_Isoamylase_N_E_set"/>
</dbReference>
<keyword evidence="4" id="KW-0326">Glycosidase</keyword>
<dbReference type="Gene3D" id="3.20.20.80">
    <property type="entry name" value="Glycosidases"/>
    <property type="match status" value="1"/>
</dbReference>
<dbReference type="InterPro" id="IPR014756">
    <property type="entry name" value="Ig_E-set"/>
</dbReference>
<dbReference type="SUPFAM" id="SSF51011">
    <property type="entry name" value="Glycosyl hydrolase domain"/>
    <property type="match status" value="1"/>
</dbReference>
<dbReference type="SMART" id="SM00642">
    <property type="entry name" value="Aamy"/>
    <property type="match status" value="1"/>
</dbReference>
<protein>
    <submittedName>
        <fullName evidence="4">Isoamylase</fullName>
        <ecNumber evidence="4">3.2.1.68</ecNumber>
    </submittedName>
</protein>
<dbReference type="SUPFAM" id="SSF51445">
    <property type="entry name" value="(Trans)glycosidases"/>
    <property type="match status" value="1"/>
</dbReference>
<dbReference type="EC" id="3.2.1.68" evidence="4"/>
<proteinExistence type="inferred from homology"/>
<dbReference type="Proteomes" id="UP000419743">
    <property type="component" value="Unassembled WGS sequence"/>
</dbReference>
<evidence type="ECO:0000313" key="4">
    <source>
        <dbReference type="EMBL" id="VZO40283.1"/>
    </source>
</evidence>
<dbReference type="AlphaFoldDB" id="A0A7M4DS39"/>
<dbReference type="PANTHER" id="PTHR43002">
    <property type="entry name" value="GLYCOGEN DEBRANCHING ENZYME"/>
    <property type="match status" value="1"/>
</dbReference>
<dbReference type="GO" id="GO:0019156">
    <property type="term" value="F:isoamylase activity"/>
    <property type="evidence" value="ECO:0007669"/>
    <property type="project" value="UniProtKB-EC"/>
</dbReference>
<dbReference type="CDD" id="cd02856">
    <property type="entry name" value="E_set_GDE_Isoamylase_N"/>
    <property type="match status" value="1"/>
</dbReference>
<sequence>MGLMITNEDAAGWAQATWPLGAEWDEATGTASFAVHAPLASRVLLEFYPDAVGADAAADAVMARGADGVWRARIGGLEPGVLYAFRVWGPGWDVAPEWTRGDSGAGFSADFDEVGNRFNPNKVVFDPYAREISHNLSHPALAGPQGAAEVLGTGGEIVRGRPRRELDSGRWAPKSVLVHDQTPTGVRPRRRAEDAVICEAHVRTSTAHPSAGALRETLAGVPGFEDVVDIPEELRGTYAGLGLLAPYLRAAGFTTVELLPVHASDTTAVPGDAGTSNYWGYQTLAFFAPNRDYAHDQRPGGPTHEFKAMVRAFHDHGLEVYLDVVYNHTGEGGHWAGDLHTTGFTSLGHFATAEYYSMTDEHRLIDGATGTSNQMNHSSPASQALVLDSLRYWVDEMDVDGFRFDLATVLGRTPSAFGREDWQAQRRFLTEHPLLVQIAEFARRRHIEVIAEAWDLWGYEVGNFPPGWGEWNGRYRDTMRGYLKGDGNVAEFMRTFNGDHRHFADQGGAQRSINFITAHDGFTLMDLVSYPAKVNDSPPPFGPSDGGSDDNKSWDSGGDHALRRARLRNFWAILFLSRGVPMTVSGDEFGRTQNGNNNPWSLNSIGIWSNYGMLATNAPHRIGVDPARPEIAYHDNFGAAATPSDINPYFRFAVALARLRAAEPSLRQARYGDLDHDDDDVSYFFARPDGSDGPGEGERAVRVHIDGSGVGGHDYLVLVNMSTAEVGFAVPDCPRGASWRRIIDTAPWAEPEFNVWLDEAGAPTATAADVVGGYAVAPWSVTVLREG</sequence>
<dbReference type="EMBL" id="CACRYJ010000068">
    <property type="protein sequence ID" value="VZO40283.1"/>
    <property type="molecule type" value="Genomic_DNA"/>
</dbReference>
<dbReference type="Gene3D" id="2.60.40.1180">
    <property type="entry name" value="Golgi alpha-mannosidase II"/>
    <property type="match status" value="1"/>
</dbReference>
<feature type="domain" description="Glycosyl hydrolase family 13 catalytic" evidence="3">
    <location>
        <begin position="218"/>
        <end position="628"/>
    </location>
</feature>
<organism evidence="4 5">
    <name type="scientific">Occultella aeris</name>
    <dbReference type="NCBI Taxonomy" id="2761496"/>
    <lineage>
        <taxon>Bacteria</taxon>
        <taxon>Bacillati</taxon>
        <taxon>Actinomycetota</taxon>
        <taxon>Actinomycetes</taxon>
        <taxon>Micrococcales</taxon>
        <taxon>Ruaniaceae</taxon>
        <taxon>Occultella</taxon>
    </lineage>
</organism>
<dbReference type="SUPFAM" id="SSF81296">
    <property type="entry name" value="E set domains"/>
    <property type="match status" value="1"/>
</dbReference>
<name>A0A7M4DS39_9MICO</name>
<evidence type="ECO:0000256" key="1">
    <source>
        <dbReference type="ARBA" id="ARBA00008061"/>
    </source>
</evidence>
<comment type="caution">
    <text evidence="4">The sequence shown here is derived from an EMBL/GenBank/DDBJ whole genome shotgun (WGS) entry which is preliminary data.</text>
</comment>
<dbReference type="Gene3D" id="2.60.40.10">
    <property type="entry name" value="Immunoglobulins"/>
    <property type="match status" value="1"/>
</dbReference>
<dbReference type="InterPro" id="IPR006047">
    <property type="entry name" value="GH13_cat_dom"/>
</dbReference>
<dbReference type="GO" id="GO:0005975">
    <property type="term" value="P:carbohydrate metabolic process"/>
    <property type="evidence" value="ECO:0007669"/>
    <property type="project" value="InterPro"/>
</dbReference>
<evidence type="ECO:0000259" key="3">
    <source>
        <dbReference type="SMART" id="SM00642"/>
    </source>
</evidence>
<accession>A0A7M4DS39</accession>
<feature type="region of interest" description="Disordered" evidence="2">
    <location>
        <begin position="535"/>
        <end position="557"/>
    </location>
</feature>
<evidence type="ECO:0000313" key="5">
    <source>
        <dbReference type="Proteomes" id="UP000419743"/>
    </source>
</evidence>
<dbReference type="InterPro" id="IPR017853">
    <property type="entry name" value="GH"/>
</dbReference>
<dbReference type="Pfam" id="PF00128">
    <property type="entry name" value="Alpha-amylase"/>
    <property type="match status" value="1"/>
</dbReference>